<dbReference type="InterPro" id="IPR018584">
    <property type="entry name" value="GT87"/>
</dbReference>
<comment type="caution">
    <text evidence="9">The sequence shown here is derived from an EMBL/GenBank/DDBJ whole genome shotgun (WGS) entry which is preliminary data.</text>
</comment>
<reference evidence="9 10" key="1">
    <citation type="submission" date="2022-06" db="EMBL/GenBank/DDBJ databases">
        <title>Genomic Encyclopedia of Archaeal and Bacterial Type Strains, Phase II (KMG-II): from individual species to whole genera.</title>
        <authorList>
            <person name="Goeker M."/>
        </authorList>
    </citation>
    <scope>NUCLEOTIDE SEQUENCE [LARGE SCALE GENOMIC DNA]</scope>
    <source>
        <strain evidence="9 10">DSM 44255</strain>
    </source>
</reference>
<evidence type="ECO:0000256" key="6">
    <source>
        <dbReference type="ARBA" id="ARBA00023136"/>
    </source>
</evidence>
<accession>A0ABT1IGD5</accession>
<gene>
    <name evidence="9" type="ORF">LV75_004220</name>
</gene>
<dbReference type="Proteomes" id="UP001205185">
    <property type="component" value="Unassembled WGS sequence"/>
</dbReference>
<name>A0ABT1IGD5_9PSEU</name>
<feature type="transmembrane region" description="Helical" evidence="8">
    <location>
        <begin position="252"/>
        <end position="272"/>
    </location>
</feature>
<keyword evidence="10" id="KW-1185">Reference proteome</keyword>
<dbReference type="EMBL" id="JAMTCO010000010">
    <property type="protein sequence ID" value="MCP2271706.1"/>
    <property type="molecule type" value="Genomic_DNA"/>
</dbReference>
<keyword evidence="4 8" id="KW-0812">Transmembrane</keyword>
<dbReference type="Pfam" id="PF09594">
    <property type="entry name" value="GT87"/>
    <property type="match status" value="1"/>
</dbReference>
<keyword evidence="6 8" id="KW-0472">Membrane</keyword>
<evidence type="ECO:0000256" key="4">
    <source>
        <dbReference type="ARBA" id="ARBA00022692"/>
    </source>
</evidence>
<proteinExistence type="inferred from homology"/>
<dbReference type="PROSITE" id="PS51257">
    <property type="entry name" value="PROKAR_LIPOPROTEIN"/>
    <property type="match status" value="1"/>
</dbReference>
<feature type="transmembrane region" description="Helical" evidence="8">
    <location>
        <begin position="284"/>
        <end position="307"/>
    </location>
</feature>
<evidence type="ECO:0000256" key="7">
    <source>
        <dbReference type="ARBA" id="ARBA00024033"/>
    </source>
</evidence>
<evidence type="ECO:0000256" key="1">
    <source>
        <dbReference type="ARBA" id="ARBA00004651"/>
    </source>
</evidence>
<evidence type="ECO:0000256" key="8">
    <source>
        <dbReference type="SAM" id="Phobius"/>
    </source>
</evidence>
<keyword evidence="2" id="KW-1003">Cell membrane</keyword>
<keyword evidence="5 8" id="KW-1133">Transmembrane helix</keyword>
<comment type="similarity">
    <text evidence="7">Belongs to the glycosyltransferase 87 family.</text>
</comment>
<evidence type="ECO:0000313" key="9">
    <source>
        <dbReference type="EMBL" id="MCP2271706.1"/>
    </source>
</evidence>
<feature type="transmembrane region" description="Helical" evidence="8">
    <location>
        <begin position="7"/>
        <end position="29"/>
    </location>
</feature>
<feature type="transmembrane region" description="Helical" evidence="8">
    <location>
        <begin position="319"/>
        <end position="338"/>
    </location>
</feature>
<evidence type="ECO:0000256" key="3">
    <source>
        <dbReference type="ARBA" id="ARBA00022679"/>
    </source>
</evidence>
<evidence type="ECO:0000256" key="5">
    <source>
        <dbReference type="ARBA" id="ARBA00022989"/>
    </source>
</evidence>
<organism evidence="9 10">
    <name type="scientific">Actinokineospora diospyrosa</name>
    <dbReference type="NCBI Taxonomy" id="103728"/>
    <lineage>
        <taxon>Bacteria</taxon>
        <taxon>Bacillati</taxon>
        <taxon>Actinomycetota</taxon>
        <taxon>Actinomycetes</taxon>
        <taxon>Pseudonocardiales</taxon>
        <taxon>Pseudonocardiaceae</taxon>
        <taxon>Actinokineospora</taxon>
    </lineage>
</organism>
<feature type="transmembrane region" description="Helical" evidence="8">
    <location>
        <begin position="88"/>
        <end position="105"/>
    </location>
</feature>
<protein>
    <submittedName>
        <fullName evidence="9">Alpha-1,2-mannosyltransferase</fullName>
    </submittedName>
</protein>
<feature type="transmembrane region" description="Helical" evidence="8">
    <location>
        <begin position="117"/>
        <end position="133"/>
    </location>
</feature>
<sequence length="397" mass="41722">MGVARRVPHAASAVAIGLVVLAVACWFTGRGLGVDSSVYRAGALTLLHGDSLYAPLTTGESWAPPLPFTYPPIAGLLFLPLTMLPSQLGWGVLAALSALALGFVLRETLPAKLRAGWPFGALLLSTLLLEPVWRTLGLGQVNLLLMAMVVADVLLLKGRKGAGVLIGVAAAVKLTPLIFIAHLALTRRWADATRALAAFALLNLAAAAVLPGDTVRFWTEALVDGNDATTNSWIGNQSLNGILQRLTGEDQAALILFATTALVTLALAAIVVRRLHSDGDDLGALLVTAVAGLMVSPVSWTHHWVWVVPLAGYFIAKNMQWSLLALVVVFTGWQFRMVPSGAKTELSWTAADVLLGNSYLLAALVAVPIVVLLAGGDPALRGQAVRAELAPGEKSRS</sequence>
<feature type="transmembrane region" description="Helical" evidence="8">
    <location>
        <begin position="192"/>
        <end position="210"/>
    </location>
</feature>
<evidence type="ECO:0000313" key="10">
    <source>
        <dbReference type="Proteomes" id="UP001205185"/>
    </source>
</evidence>
<evidence type="ECO:0000256" key="2">
    <source>
        <dbReference type="ARBA" id="ARBA00022475"/>
    </source>
</evidence>
<feature type="transmembrane region" description="Helical" evidence="8">
    <location>
        <begin position="358"/>
        <end position="376"/>
    </location>
</feature>
<keyword evidence="3" id="KW-0808">Transferase</keyword>
<comment type="subcellular location">
    <subcellularLocation>
        <location evidence="1">Cell membrane</location>
        <topology evidence="1">Multi-pass membrane protein</topology>
    </subcellularLocation>
</comment>
<feature type="transmembrane region" description="Helical" evidence="8">
    <location>
        <begin position="163"/>
        <end position="186"/>
    </location>
</feature>